<feature type="transmembrane region" description="Helical" evidence="7">
    <location>
        <begin position="288"/>
        <end position="313"/>
    </location>
</feature>
<keyword evidence="5 7" id="KW-0472">Membrane</keyword>
<dbReference type="InterPro" id="IPR020846">
    <property type="entry name" value="MFS_dom"/>
</dbReference>
<evidence type="ECO:0000259" key="8">
    <source>
        <dbReference type="PROSITE" id="PS50850"/>
    </source>
</evidence>
<dbReference type="PANTHER" id="PTHR23506">
    <property type="entry name" value="GH10249P"/>
    <property type="match status" value="1"/>
</dbReference>
<dbReference type="Gene3D" id="1.20.1250.20">
    <property type="entry name" value="MFS general substrate transporter like domains"/>
    <property type="match status" value="1"/>
</dbReference>
<evidence type="ECO:0000256" key="5">
    <source>
        <dbReference type="ARBA" id="ARBA00023136"/>
    </source>
</evidence>
<evidence type="ECO:0000256" key="1">
    <source>
        <dbReference type="ARBA" id="ARBA00004141"/>
    </source>
</evidence>
<feature type="transmembrane region" description="Helical" evidence="7">
    <location>
        <begin position="122"/>
        <end position="140"/>
    </location>
</feature>
<feature type="transmembrane region" description="Helical" evidence="7">
    <location>
        <begin position="352"/>
        <end position="370"/>
    </location>
</feature>
<comment type="subcellular location">
    <subcellularLocation>
        <location evidence="1">Membrane</location>
        <topology evidence="1">Multi-pass membrane protein</topology>
    </subcellularLocation>
</comment>
<dbReference type="GO" id="GO:0016020">
    <property type="term" value="C:membrane"/>
    <property type="evidence" value="ECO:0007669"/>
    <property type="project" value="UniProtKB-SubCell"/>
</dbReference>
<dbReference type="InterPro" id="IPR011701">
    <property type="entry name" value="MFS"/>
</dbReference>
<evidence type="ECO:0000256" key="2">
    <source>
        <dbReference type="ARBA" id="ARBA00022448"/>
    </source>
</evidence>
<keyword evidence="10" id="KW-1185">Reference proteome</keyword>
<organism evidence="9 10">
    <name type="scientific">Rhizodiscina lignyota</name>
    <dbReference type="NCBI Taxonomy" id="1504668"/>
    <lineage>
        <taxon>Eukaryota</taxon>
        <taxon>Fungi</taxon>
        <taxon>Dikarya</taxon>
        <taxon>Ascomycota</taxon>
        <taxon>Pezizomycotina</taxon>
        <taxon>Dothideomycetes</taxon>
        <taxon>Pleosporomycetidae</taxon>
        <taxon>Aulographales</taxon>
        <taxon>Rhizodiscinaceae</taxon>
        <taxon>Rhizodiscina</taxon>
    </lineage>
</organism>
<sequence length="504" mass="54386">MQFRPDSPPIFLSTRSSRWFITTCIAVAIFTDIFLYAVIVPVVPFALNARAHVDQDRVQYWVSILVAVYGAACLVASPFCGWFADRTTSRRFPLLLGLLALTGATVMLHVGSSVPVMIAGRILQGISAAVVWTVGLALLVDTAKAQNVAQYMGYVSLAMSLGILVAPLLGGIVFSRAGYNAVFAMQYGLIGVDVVFRFLLIERRFADKWETPETAGKGIETADRPISAISQASEKKNDDPITPIPKNTSSQTPNKAMDANVLGEEHETSDSPASHLPPMISLLASRRLLTGLWDVMVIAALMTSFDAVLPLFVKKTFGWTSLGAGLVYLPIVIPSFLSPLVGWASDRYGPRWLATAGFLTAAPWLILLRLVDHNSIGQKVLLCTMLALFGFSLDLVFPPVMAEISSVVEAKEASAKRRGMGSPFGKGGAYAQAYALFNTAFAAGAMIGPFWAGFVVENAGWGTMAWSLGLLSAISAVPTFIWAGGSVRKVWRRRRQNTNQEAVA</sequence>
<dbReference type="SUPFAM" id="SSF103473">
    <property type="entry name" value="MFS general substrate transporter"/>
    <property type="match status" value="1"/>
</dbReference>
<evidence type="ECO:0000256" key="3">
    <source>
        <dbReference type="ARBA" id="ARBA00022692"/>
    </source>
</evidence>
<dbReference type="PROSITE" id="PS50850">
    <property type="entry name" value="MFS"/>
    <property type="match status" value="1"/>
</dbReference>
<dbReference type="AlphaFoldDB" id="A0A9P4I5A5"/>
<feature type="transmembrane region" description="Helical" evidence="7">
    <location>
        <begin position="20"/>
        <end position="46"/>
    </location>
</feature>
<dbReference type="GO" id="GO:0022857">
    <property type="term" value="F:transmembrane transporter activity"/>
    <property type="evidence" value="ECO:0007669"/>
    <property type="project" value="InterPro"/>
</dbReference>
<dbReference type="Pfam" id="PF07690">
    <property type="entry name" value="MFS_1"/>
    <property type="match status" value="1"/>
</dbReference>
<feature type="transmembrane region" description="Helical" evidence="7">
    <location>
        <begin position="376"/>
        <end position="397"/>
    </location>
</feature>
<keyword evidence="3 7" id="KW-0812">Transmembrane</keyword>
<dbReference type="PANTHER" id="PTHR23506:SF23">
    <property type="entry name" value="GH10249P"/>
    <property type="match status" value="1"/>
</dbReference>
<dbReference type="EMBL" id="ML978131">
    <property type="protein sequence ID" value="KAF2095421.1"/>
    <property type="molecule type" value="Genomic_DNA"/>
</dbReference>
<evidence type="ECO:0000256" key="7">
    <source>
        <dbReference type="SAM" id="Phobius"/>
    </source>
</evidence>
<evidence type="ECO:0000256" key="6">
    <source>
        <dbReference type="SAM" id="MobiDB-lite"/>
    </source>
</evidence>
<dbReference type="OrthoDB" id="5086884at2759"/>
<comment type="caution">
    <text evidence="9">The sequence shown here is derived from an EMBL/GenBank/DDBJ whole genome shotgun (WGS) entry which is preliminary data.</text>
</comment>
<dbReference type="InterPro" id="IPR050930">
    <property type="entry name" value="MFS_Vesicular_Transporter"/>
</dbReference>
<feature type="transmembrane region" description="Helical" evidence="7">
    <location>
        <begin position="464"/>
        <end position="485"/>
    </location>
</feature>
<feature type="transmembrane region" description="Helical" evidence="7">
    <location>
        <begin position="58"/>
        <end position="80"/>
    </location>
</feature>
<dbReference type="Proteomes" id="UP000799772">
    <property type="component" value="Unassembled WGS sequence"/>
</dbReference>
<evidence type="ECO:0000256" key="4">
    <source>
        <dbReference type="ARBA" id="ARBA00022989"/>
    </source>
</evidence>
<feature type="domain" description="Major facilitator superfamily (MFS) profile" evidence="8">
    <location>
        <begin position="21"/>
        <end position="487"/>
    </location>
</feature>
<reference evidence="9" key="1">
    <citation type="journal article" date="2020" name="Stud. Mycol.">
        <title>101 Dothideomycetes genomes: a test case for predicting lifestyles and emergence of pathogens.</title>
        <authorList>
            <person name="Haridas S."/>
            <person name="Albert R."/>
            <person name="Binder M."/>
            <person name="Bloem J."/>
            <person name="Labutti K."/>
            <person name="Salamov A."/>
            <person name="Andreopoulos B."/>
            <person name="Baker S."/>
            <person name="Barry K."/>
            <person name="Bills G."/>
            <person name="Bluhm B."/>
            <person name="Cannon C."/>
            <person name="Castanera R."/>
            <person name="Culley D."/>
            <person name="Daum C."/>
            <person name="Ezra D."/>
            <person name="Gonzalez J."/>
            <person name="Henrissat B."/>
            <person name="Kuo A."/>
            <person name="Liang C."/>
            <person name="Lipzen A."/>
            <person name="Lutzoni F."/>
            <person name="Magnuson J."/>
            <person name="Mondo S."/>
            <person name="Nolan M."/>
            <person name="Ohm R."/>
            <person name="Pangilinan J."/>
            <person name="Park H.-J."/>
            <person name="Ramirez L."/>
            <person name="Alfaro M."/>
            <person name="Sun H."/>
            <person name="Tritt A."/>
            <person name="Yoshinaga Y."/>
            <person name="Zwiers L.-H."/>
            <person name="Turgeon B."/>
            <person name="Goodwin S."/>
            <person name="Spatafora J."/>
            <person name="Crous P."/>
            <person name="Grigoriev I."/>
        </authorList>
    </citation>
    <scope>NUCLEOTIDE SEQUENCE</scope>
    <source>
        <strain evidence="9">CBS 133067</strain>
    </source>
</reference>
<name>A0A9P4I5A5_9PEZI</name>
<keyword evidence="2" id="KW-0813">Transport</keyword>
<proteinExistence type="predicted"/>
<gene>
    <name evidence="9" type="ORF">NA57DRAFT_44577</name>
</gene>
<dbReference type="InterPro" id="IPR036259">
    <property type="entry name" value="MFS_trans_sf"/>
</dbReference>
<feature type="transmembrane region" description="Helical" evidence="7">
    <location>
        <begin position="152"/>
        <end position="175"/>
    </location>
</feature>
<feature type="region of interest" description="Disordered" evidence="6">
    <location>
        <begin position="231"/>
        <end position="255"/>
    </location>
</feature>
<feature type="compositionally biased region" description="Polar residues" evidence="6">
    <location>
        <begin position="245"/>
        <end position="254"/>
    </location>
</feature>
<dbReference type="CDD" id="cd17325">
    <property type="entry name" value="MFS_MdtG_SLC18_like"/>
    <property type="match status" value="1"/>
</dbReference>
<feature type="transmembrane region" description="Helical" evidence="7">
    <location>
        <begin position="325"/>
        <end position="345"/>
    </location>
</feature>
<feature type="transmembrane region" description="Helical" evidence="7">
    <location>
        <begin position="181"/>
        <end position="200"/>
    </location>
</feature>
<accession>A0A9P4I5A5</accession>
<evidence type="ECO:0000313" key="9">
    <source>
        <dbReference type="EMBL" id="KAF2095421.1"/>
    </source>
</evidence>
<feature type="transmembrane region" description="Helical" evidence="7">
    <location>
        <begin position="92"/>
        <end position="110"/>
    </location>
</feature>
<evidence type="ECO:0000313" key="10">
    <source>
        <dbReference type="Proteomes" id="UP000799772"/>
    </source>
</evidence>
<keyword evidence="4 7" id="KW-1133">Transmembrane helix</keyword>
<protein>
    <submittedName>
        <fullName evidence="9">MFS general substrate transporter</fullName>
    </submittedName>
</protein>
<feature type="transmembrane region" description="Helical" evidence="7">
    <location>
        <begin position="433"/>
        <end position="452"/>
    </location>
</feature>